<dbReference type="PANTHER" id="PTHR37038:SF14">
    <property type="entry name" value="TRANSCRIPTIONAL ACTIVATOR"/>
    <property type="match status" value="1"/>
</dbReference>
<dbReference type="InterPro" id="IPR053163">
    <property type="entry name" value="HTH-type_regulator_Rgg"/>
</dbReference>
<dbReference type="InterPro" id="IPR010982">
    <property type="entry name" value="Lambda_DNA-bd_dom_sf"/>
</dbReference>
<dbReference type="CDD" id="cd00093">
    <property type="entry name" value="HTH_XRE"/>
    <property type="match status" value="1"/>
</dbReference>
<dbReference type="AlphaFoldDB" id="A0A0K9H088"/>
<dbReference type="InterPro" id="IPR041315">
    <property type="entry name" value="PlcR_TPR"/>
</dbReference>
<sequence length="293" mass="34907">MDFFEIGHKIKELRKRMKLSQEELANGICTQAQISKLEKGDVFPYASTLYLISQKLGVDVNYFFDMAMTPRLDYVKEVTYQLRNARRTMNYREIRDIVVAEENNPLFKQHKRNYQLLLWHKGIYHYELYRDSVKSINILKDAILLTQTSNKVHSEREIEILLSIGVVLFEEKQFKQALSTYKDAYQFINTIPYLVDNTVKIRIYYNIARTLTRLQDYEKSNNFCLEGIQWCLQKSNLYLLGELHYHTGYNYELLGDLILAEQYMEKAKLIFDLQHDTRFISFISQKLDNWKAL</sequence>
<dbReference type="PATRIC" id="fig|1679170.3.peg.5046"/>
<dbReference type="Proteomes" id="UP000037146">
    <property type="component" value="Unassembled WGS sequence"/>
</dbReference>
<dbReference type="PANTHER" id="PTHR37038">
    <property type="entry name" value="TRANSCRIPTIONAL REGULATOR-RELATED"/>
    <property type="match status" value="1"/>
</dbReference>
<dbReference type="RefSeq" id="WP_049683288.1">
    <property type="nucleotide sequence ID" value="NZ_LFZW01000001.1"/>
</dbReference>
<dbReference type="OrthoDB" id="1150409at2"/>
<dbReference type="SMART" id="SM00530">
    <property type="entry name" value="HTH_XRE"/>
    <property type="match status" value="1"/>
</dbReference>
<feature type="domain" description="HTH cro/C1-type" evidence="1">
    <location>
        <begin position="10"/>
        <end position="63"/>
    </location>
</feature>
<dbReference type="SUPFAM" id="SSF48452">
    <property type="entry name" value="TPR-like"/>
    <property type="match status" value="1"/>
</dbReference>
<name>A0A0K9H088_9BACI</name>
<proteinExistence type="predicted"/>
<gene>
    <name evidence="2" type="ORF">AC625_22360</name>
</gene>
<dbReference type="Pfam" id="PF18768">
    <property type="entry name" value="RNPP_C"/>
    <property type="match status" value="1"/>
</dbReference>
<dbReference type="Pfam" id="PF01381">
    <property type="entry name" value="HTH_3"/>
    <property type="match status" value="1"/>
</dbReference>
<organism evidence="2 3">
    <name type="scientific">Peribacillus loiseleuriae</name>
    <dbReference type="NCBI Taxonomy" id="1679170"/>
    <lineage>
        <taxon>Bacteria</taxon>
        <taxon>Bacillati</taxon>
        <taxon>Bacillota</taxon>
        <taxon>Bacilli</taxon>
        <taxon>Bacillales</taxon>
        <taxon>Bacillaceae</taxon>
        <taxon>Peribacillus</taxon>
    </lineage>
</organism>
<dbReference type="Gene3D" id="1.25.40.10">
    <property type="entry name" value="Tetratricopeptide repeat domain"/>
    <property type="match status" value="1"/>
</dbReference>
<evidence type="ECO:0000313" key="3">
    <source>
        <dbReference type="Proteomes" id="UP000037146"/>
    </source>
</evidence>
<accession>A0A0K9H088</accession>
<comment type="caution">
    <text evidence="2">The sequence shown here is derived from an EMBL/GenBank/DDBJ whole genome shotgun (WGS) entry which is preliminary data.</text>
</comment>
<protein>
    <submittedName>
        <fullName evidence="2">XRE family transcriptional regulator</fullName>
    </submittedName>
</protein>
<dbReference type="InterPro" id="IPR001387">
    <property type="entry name" value="Cro/C1-type_HTH"/>
</dbReference>
<dbReference type="PROSITE" id="PS50943">
    <property type="entry name" value="HTH_CROC1"/>
    <property type="match status" value="1"/>
</dbReference>
<dbReference type="EMBL" id="LFZW01000001">
    <property type="protein sequence ID" value="KMY51927.1"/>
    <property type="molecule type" value="Genomic_DNA"/>
</dbReference>
<dbReference type="InterPro" id="IPR011990">
    <property type="entry name" value="TPR-like_helical_dom_sf"/>
</dbReference>
<evidence type="ECO:0000313" key="2">
    <source>
        <dbReference type="EMBL" id="KMY51927.1"/>
    </source>
</evidence>
<dbReference type="SUPFAM" id="SSF47413">
    <property type="entry name" value="lambda repressor-like DNA-binding domains"/>
    <property type="match status" value="1"/>
</dbReference>
<evidence type="ECO:0000259" key="1">
    <source>
        <dbReference type="PROSITE" id="PS50943"/>
    </source>
</evidence>
<keyword evidence="3" id="KW-1185">Reference proteome</keyword>
<reference evidence="3" key="1">
    <citation type="submission" date="2015-07" db="EMBL/GenBank/DDBJ databases">
        <title>Genome sequencing project for genomic taxonomy and phylogenomics of Bacillus-like bacteria.</title>
        <authorList>
            <person name="Liu B."/>
            <person name="Wang J."/>
            <person name="Zhu Y."/>
            <person name="Liu G."/>
            <person name="Chen Q."/>
            <person name="Chen Z."/>
            <person name="Lan J."/>
            <person name="Che J."/>
            <person name="Ge C."/>
            <person name="Shi H."/>
            <person name="Pan Z."/>
            <person name="Liu X."/>
        </authorList>
    </citation>
    <scope>NUCLEOTIDE SEQUENCE [LARGE SCALE GENOMIC DNA]</scope>
    <source>
        <strain evidence="3">FJAT-27997</strain>
    </source>
</reference>
<dbReference type="STRING" id="1679170.AC625_22360"/>
<dbReference type="GO" id="GO:0003677">
    <property type="term" value="F:DNA binding"/>
    <property type="evidence" value="ECO:0007669"/>
    <property type="project" value="InterPro"/>
</dbReference>